<evidence type="ECO:0000256" key="18">
    <source>
        <dbReference type="ARBA" id="ARBA00049504"/>
    </source>
</evidence>
<comment type="cofactor">
    <cofactor evidence="1 19">
        <name>Mg(2+)</name>
        <dbReference type="ChEBI" id="CHEBI:18420"/>
    </cofactor>
</comment>
<comment type="caution">
    <text evidence="20">The sequence shown here is derived from an EMBL/GenBank/DDBJ whole genome shotgun (WGS) entry which is preliminary data.</text>
</comment>
<feature type="transmembrane region" description="Helical" evidence="19">
    <location>
        <begin position="104"/>
        <end position="127"/>
    </location>
</feature>
<dbReference type="PANTHER" id="PTHR34148:SF1">
    <property type="entry name" value="ADENOSYLCOBINAMIDE-GDP RIBAZOLETRANSFERASE"/>
    <property type="match status" value="1"/>
</dbReference>
<evidence type="ECO:0000256" key="12">
    <source>
        <dbReference type="ARBA" id="ARBA00022989"/>
    </source>
</evidence>
<evidence type="ECO:0000256" key="13">
    <source>
        <dbReference type="ARBA" id="ARBA00023136"/>
    </source>
</evidence>
<keyword evidence="12 19" id="KW-1133">Transmembrane helix</keyword>
<evidence type="ECO:0000256" key="2">
    <source>
        <dbReference type="ARBA" id="ARBA00004651"/>
    </source>
</evidence>
<keyword evidence="8 19" id="KW-0169">Cobalamin biosynthesis</keyword>
<keyword evidence="21" id="KW-1185">Reference proteome</keyword>
<dbReference type="PANTHER" id="PTHR34148">
    <property type="entry name" value="ADENOSYLCOBINAMIDE-GDP RIBAZOLETRANSFERASE"/>
    <property type="match status" value="1"/>
</dbReference>
<keyword evidence="9 19" id="KW-0808">Transferase</keyword>
<feature type="transmembrane region" description="Helical" evidence="19">
    <location>
        <begin position="177"/>
        <end position="205"/>
    </location>
</feature>
<comment type="similarity">
    <text evidence="4 19">Belongs to the CobS family.</text>
</comment>
<comment type="catalytic activity">
    <reaction evidence="18 19">
        <text>alpha-ribazole 5'-phosphate + adenosylcob(III)inamide-GDP = adenosylcob(III)alamin 5'-phosphate + GMP + H(+)</text>
        <dbReference type="Rhea" id="RHEA:23560"/>
        <dbReference type="ChEBI" id="CHEBI:15378"/>
        <dbReference type="ChEBI" id="CHEBI:57918"/>
        <dbReference type="ChEBI" id="CHEBI:58115"/>
        <dbReference type="ChEBI" id="CHEBI:60487"/>
        <dbReference type="ChEBI" id="CHEBI:60493"/>
        <dbReference type="EC" id="2.7.8.26"/>
    </reaction>
</comment>
<keyword evidence="13 19" id="KW-0472">Membrane</keyword>
<dbReference type="InterPro" id="IPR003805">
    <property type="entry name" value="CobS"/>
</dbReference>
<organism evidence="20 21">
    <name type="scientific">Thermoactinomyces intermedius</name>
    <dbReference type="NCBI Taxonomy" id="2024"/>
    <lineage>
        <taxon>Bacteria</taxon>
        <taxon>Bacillati</taxon>
        <taxon>Bacillota</taxon>
        <taxon>Bacilli</taxon>
        <taxon>Bacillales</taxon>
        <taxon>Thermoactinomycetaceae</taxon>
        <taxon>Thermoactinomyces</taxon>
    </lineage>
</organism>
<gene>
    <name evidence="19 20" type="primary">cobS</name>
    <name evidence="20" type="ORF">I8U20_00340</name>
</gene>
<name>A0A8I1DDD0_THEIN</name>
<comment type="pathway">
    <text evidence="3 19">Cofactor biosynthesis; adenosylcobalamin biosynthesis; adenosylcobalamin from cob(II)yrinate a,c-diamide: step 7/7.</text>
</comment>
<feature type="transmembrane region" description="Helical" evidence="19">
    <location>
        <begin position="133"/>
        <end position="156"/>
    </location>
</feature>
<dbReference type="GO" id="GO:0005886">
    <property type="term" value="C:plasma membrane"/>
    <property type="evidence" value="ECO:0007669"/>
    <property type="project" value="UniProtKB-SubCell"/>
</dbReference>
<dbReference type="HAMAP" id="MF_00719">
    <property type="entry name" value="CobS"/>
    <property type="match status" value="1"/>
</dbReference>
<evidence type="ECO:0000256" key="10">
    <source>
        <dbReference type="ARBA" id="ARBA00022692"/>
    </source>
</evidence>
<evidence type="ECO:0000256" key="4">
    <source>
        <dbReference type="ARBA" id="ARBA00010561"/>
    </source>
</evidence>
<evidence type="ECO:0000256" key="6">
    <source>
        <dbReference type="ARBA" id="ARBA00015850"/>
    </source>
</evidence>
<comment type="function">
    <text evidence="14 19">Joins adenosylcobinamide-GDP and alpha-ribazole to generate adenosylcobalamin (Ado-cobalamin). Also synthesizes adenosylcobalamin 5'-phosphate from adenosylcobinamide-GDP and alpha-ribazole 5'-phosphate.</text>
</comment>
<evidence type="ECO:0000256" key="9">
    <source>
        <dbReference type="ARBA" id="ARBA00022679"/>
    </source>
</evidence>
<evidence type="ECO:0000313" key="21">
    <source>
        <dbReference type="Proteomes" id="UP000633619"/>
    </source>
</evidence>
<keyword evidence="11 19" id="KW-0460">Magnesium</keyword>
<dbReference type="GO" id="GO:0008818">
    <property type="term" value="F:cobalamin 5'-phosphate synthase activity"/>
    <property type="evidence" value="ECO:0007669"/>
    <property type="project" value="UniProtKB-UniRule"/>
</dbReference>
<proteinExistence type="inferred from homology"/>
<evidence type="ECO:0000256" key="19">
    <source>
        <dbReference type="HAMAP-Rule" id="MF_00719"/>
    </source>
</evidence>
<dbReference type="Proteomes" id="UP000633619">
    <property type="component" value="Unassembled WGS sequence"/>
</dbReference>
<evidence type="ECO:0000256" key="14">
    <source>
        <dbReference type="ARBA" id="ARBA00025228"/>
    </source>
</evidence>
<comment type="subcellular location">
    <subcellularLocation>
        <location evidence="2 19">Cell membrane</location>
        <topology evidence="2 19">Multi-pass membrane protein</topology>
    </subcellularLocation>
</comment>
<evidence type="ECO:0000256" key="1">
    <source>
        <dbReference type="ARBA" id="ARBA00001946"/>
    </source>
</evidence>
<evidence type="ECO:0000256" key="11">
    <source>
        <dbReference type="ARBA" id="ARBA00022842"/>
    </source>
</evidence>
<evidence type="ECO:0000256" key="16">
    <source>
        <dbReference type="ARBA" id="ARBA00032853"/>
    </source>
</evidence>
<keyword evidence="7 19" id="KW-1003">Cell membrane</keyword>
<dbReference type="NCBIfam" id="TIGR00317">
    <property type="entry name" value="cobS"/>
    <property type="match status" value="1"/>
</dbReference>
<sequence>MNAFFHALAFLTRFPVPVRLDKEGFRESPVWYPVVGLLLGGVLFLFDQLIARWFPAPVRVLLDLSAWVFFTGGLHLDGWMDMADGFGSHRDPDKIREIMKDSRVGAMGAIAAILLLMLKAGALFVLAGHPDASFARVWITACIWGRLAAVIGIRFFPYAGKDGLGQGMRERFTWPRFGLALVCTVLPVWFGLGSIGLAAGFFAVWVPLWIGWQGTRTLGGCTGDLYGAMIEASELTWLLFFTIPGVLS</sequence>
<evidence type="ECO:0000256" key="8">
    <source>
        <dbReference type="ARBA" id="ARBA00022573"/>
    </source>
</evidence>
<dbReference type="GO" id="GO:0009236">
    <property type="term" value="P:cobalamin biosynthetic process"/>
    <property type="evidence" value="ECO:0007669"/>
    <property type="project" value="UniProtKB-UniRule"/>
</dbReference>
<evidence type="ECO:0000256" key="3">
    <source>
        <dbReference type="ARBA" id="ARBA00004663"/>
    </source>
</evidence>
<accession>A0A8I1DDD0</accession>
<dbReference type="UniPathway" id="UPA00148">
    <property type="reaction ID" value="UER00238"/>
</dbReference>
<dbReference type="AlphaFoldDB" id="A0A8I1DDD0"/>
<dbReference type="EMBL" id="JAECVW010000001">
    <property type="protein sequence ID" value="MBH8593774.1"/>
    <property type="molecule type" value="Genomic_DNA"/>
</dbReference>
<evidence type="ECO:0000256" key="7">
    <source>
        <dbReference type="ARBA" id="ARBA00022475"/>
    </source>
</evidence>
<evidence type="ECO:0000313" key="20">
    <source>
        <dbReference type="EMBL" id="MBH8593774.1"/>
    </source>
</evidence>
<dbReference type="Pfam" id="PF02654">
    <property type="entry name" value="CobS"/>
    <property type="match status" value="1"/>
</dbReference>
<keyword evidence="10 19" id="KW-0812">Transmembrane</keyword>
<feature type="transmembrane region" description="Helical" evidence="19">
    <location>
        <begin position="30"/>
        <end position="50"/>
    </location>
</feature>
<evidence type="ECO:0000256" key="5">
    <source>
        <dbReference type="ARBA" id="ARBA00013200"/>
    </source>
</evidence>
<dbReference type="RefSeq" id="WP_181731150.1">
    <property type="nucleotide sequence ID" value="NZ_JACEIR010000001.1"/>
</dbReference>
<dbReference type="GO" id="GO:0051073">
    <property type="term" value="F:adenosylcobinamide-GDP ribazoletransferase activity"/>
    <property type="evidence" value="ECO:0007669"/>
    <property type="project" value="UniProtKB-UniRule"/>
</dbReference>
<reference evidence="20 21" key="1">
    <citation type="submission" date="2020-12" db="EMBL/GenBank/DDBJ databases">
        <title>WGS of Thermoactinomyces spp.</title>
        <authorList>
            <person name="Cheng K."/>
        </authorList>
    </citation>
    <scope>NUCLEOTIDE SEQUENCE [LARGE SCALE GENOMIC DNA]</scope>
    <source>
        <strain evidence="21">CICC 10671\DSM 43846</strain>
    </source>
</reference>
<dbReference type="EC" id="2.7.8.26" evidence="5 19"/>
<evidence type="ECO:0000256" key="17">
    <source>
        <dbReference type="ARBA" id="ARBA00048623"/>
    </source>
</evidence>
<protein>
    <recommendedName>
        <fullName evidence="6 19">Adenosylcobinamide-GDP ribazoletransferase</fullName>
        <ecNumber evidence="5 19">2.7.8.26</ecNumber>
    </recommendedName>
    <alternativeName>
        <fullName evidence="16 19">Cobalamin synthase</fullName>
    </alternativeName>
    <alternativeName>
        <fullName evidence="15 19">Cobalamin-5'-phosphate synthase</fullName>
    </alternativeName>
</protein>
<comment type="catalytic activity">
    <reaction evidence="17 19">
        <text>alpha-ribazole + adenosylcob(III)inamide-GDP = adenosylcob(III)alamin + GMP + H(+)</text>
        <dbReference type="Rhea" id="RHEA:16049"/>
        <dbReference type="ChEBI" id="CHEBI:10329"/>
        <dbReference type="ChEBI" id="CHEBI:15378"/>
        <dbReference type="ChEBI" id="CHEBI:18408"/>
        <dbReference type="ChEBI" id="CHEBI:58115"/>
        <dbReference type="ChEBI" id="CHEBI:60487"/>
        <dbReference type="EC" id="2.7.8.26"/>
    </reaction>
</comment>
<evidence type="ECO:0000256" key="15">
    <source>
        <dbReference type="ARBA" id="ARBA00032605"/>
    </source>
</evidence>
<feature type="transmembrane region" description="Helical" evidence="19">
    <location>
        <begin position="225"/>
        <end position="247"/>
    </location>
</feature>